<feature type="domain" description="Peptidase M16 N-terminal" evidence="4">
    <location>
        <begin position="477"/>
        <end position="618"/>
    </location>
</feature>
<dbReference type="InterPro" id="IPR011765">
    <property type="entry name" value="Pept_M16_N"/>
</dbReference>
<protein>
    <submittedName>
        <fullName evidence="6">Zn-dependent peptidase</fullName>
    </submittedName>
</protein>
<dbReference type="Gene3D" id="3.30.830.10">
    <property type="entry name" value="Metalloenzyme, LuxS/M16 peptidase-like"/>
    <property type="match status" value="4"/>
</dbReference>
<feature type="domain" description="Peptidase M16 N-terminal" evidence="4">
    <location>
        <begin position="40"/>
        <end position="185"/>
    </location>
</feature>
<evidence type="ECO:0000256" key="1">
    <source>
        <dbReference type="ARBA" id="ARBA00001947"/>
    </source>
</evidence>
<feature type="domain" description="Peptidase M16 C-terminal" evidence="5">
    <location>
        <begin position="628"/>
        <end position="800"/>
    </location>
</feature>
<evidence type="ECO:0000259" key="4">
    <source>
        <dbReference type="Pfam" id="PF00675"/>
    </source>
</evidence>
<dbReference type="Pfam" id="PF05193">
    <property type="entry name" value="Peptidase_M16_C"/>
    <property type="match status" value="2"/>
</dbReference>
<feature type="domain" description="Peptidase M16 C-terminal" evidence="5">
    <location>
        <begin position="193"/>
        <end position="368"/>
    </location>
</feature>
<evidence type="ECO:0000256" key="2">
    <source>
        <dbReference type="ARBA" id="ARBA00007261"/>
    </source>
</evidence>
<dbReference type="InterPro" id="IPR011249">
    <property type="entry name" value="Metalloenz_LuxS/M16"/>
</dbReference>
<dbReference type="PANTHER" id="PTHR11851:SF49">
    <property type="entry name" value="MITOCHONDRIAL-PROCESSING PEPTIDASE SUBUNIT ALPHA"/>
    <property type="match status" value="1"/>
</dbReference>
<gene>
    <name evidence="6" type="ORF">HS1_001301</name>
</gene>
<dbReference type="Proteomes" id="UP000070560">
    <property type="component" value="Chromosome"/>
</dbReference>
<dbReference type="AlphaFoldDB" id="A0A7U4QKM7"/>
<dbReference type="EMBL" id="CP013015">
    <property type="protein sequence ID" value="AMM41105.1"/>
    <property type="molecule type" value="Genomic_DNA"/>
</dbReference>
<dbReference type="InterPro" id="IPR007863">
    <property type="entry name" value="Peptidase_M16_C"/>
</dbReference>
<dbReference type="GO" id="GO:0046872">
    <property type="term" value="F:metal ion binding"/>
    <property type="evidence" value="ECO:0007669"/>
    <property type="project" value="InterPro"/>
</dbReference>
<dbReference type="GO" id="GO:0004222">
    <property type="term" value="F:metalloendopeptidase activity"/>
    <property type="evidence" value="ECO:0007669"/>
    <property type="project" value="InterPro"/>
</dbReference>
<comment type="similarity">
    <text evidence="2 3">Belongs to the peptidase M16 family.</text>
</comment>
<dbReference type="PANTHER" id="PTHR11851">
    <property type="entry name" value="METALLOPROTEASE"/>
    <property type="match status" value="1"/>
</dbReference>
<dbReference type="GO" id="GO:0006508">
    <property type="term" value="P:proteolysis"/>
    <property type="evidence" value="ECO:0007669"/>
    <property type="project" value="InterPro"/>
</dbReference>
<comment type="cofactor">
    <cofactor evidence="1">
        <name>Zn(2+)</name>
        <dbReference type="ChEBI" id="CHEBI:29105"/>
    </cofactor>
</comment>
<evidence type="ECO:0000256" key="3">
    <source>
        <dbReference type="RuleBase" id="RU004447"/>
    </source>
</evidence>
<dbReference type="OrthoDB" id="9811314at2"/>
<proteinExistence type="inferred from homology"/>
<name>A0A7U4QKM7_DESA2</name>
<dbReference type="PROSITE" id="PS00143">
    <property type="entry name" value="INSULINASE"/>
    <property type="match status" value="1"/>
</dbReference>
<dbReference type="InterPro" id="IPR001431">
    <property type="entry name" value="Pept_M16_Zn_BS"/>
</dbReference>
<evidence type="ECO:0000313" key="6">
    <source>
        <dbReference type="EMBL" id="AMM41105.1"/>
    </source>
</evidence>
<dbReference type="RefSeq" id="WP_066062600.1">
    <property type="nucleotide sequence ID" value="NZ_CP013015.1"/>
</dbReference>
<dbReference type="InterPro" id="IPR050361">
    <property type="entry name" value="MPP/UQCRC_Complex"/>
</dbReference>
<reference evidence="6 7" key="1">
    <citation type="submission" date="2015-10" db="EMBL/GenBank/DDBJ databases">
        <title>Candidatus Desulfofervidus auxilii, a hydrogenotrophic sulfate-reducing bacterium involved in the thermophilic anaerobic oxidation of methane.</title>
        <authorList>
            <person name="Krukenberg V."/>
            <person name="Richter M."/>
            <person name="Wegener G."/>
        </authorList>
    </citation>
    <scope>NUCLEOTIDE SEQUENCE [LARGE SCALE GENOMIC DNA]</scope>
    <source>
        <strain evidence="6 7">HS1</strain>
    </source>
</reference>
<dbReference type="Pfam" id="PF00675">
    <property type="entry name" value="Peptidase_M16"/>
    <property type="match status" value="2"/>
</dbReference>
<evidence type="ECO:0000259" key="5">
    <source>
        <dbReference type="Pfam" id="PF05193"/>
    </source>
</evidence>
<sequence length="870" mass="98174">MSKYVFFIFLMLGVIMVRDAKAQLPLDTVETFKLPSGLEVIFQENNSAPVVAMQFWVKTGSTHETRSEAGISHLIEHMVFKGTKHYKPGEIACLIEANGGSINAYTSFDYTVYHIVMPSAQWEIGLKVLAEMVKNALFDPQELASEKKVVLEEIRKNEDIPFSVLSDALLATAYQRHPYRYPIIGHTETVTGLKREDILEYYQKWYRPSNMVAVVVGDIKEEQVKKALNSVFSGHFVPSPSITFPSEPPQKELRLLTMKKPFKETYLGLGFPIPGMGEVDAYALDVLSEILGMGDSSRLNIALKLKKPIVHSIATHAFTPKGPGLFIIQSVLETNNLKTALKEIFAQIEEIKQNGISSEELAKAKLNLESEFVYKQETMEGWANTLGFFQVVEGDAKKCADYLTNIQAVTKAKVKEVAQKYLIPQHLSLVAIIPETAKIKLTKKEIYTLWPQKKEQVKNKKSIQKIVLDNGLTLVVKENHRLPTFSLAAAFMGGLRAETPENNGICNFVAKMLMRGTKRHSAVELATLIEDMAGEVDTFSGWNTFGLTAHFLSRFFDDAISLIAEILLEPAFDTEEIDKLRPLILAAIRQKEDKPSALAFSQFYQRVFSHHPYGMDVLGRVETISRIKNTDLTQFYQKYAVPNNLVLVVVGDVEIKEVVKKIKKLFGNWPKKRVKFPQLSLPSLPSSFITVKKHLPKEQVHFVLGNLGTTLYNEDRYPMAVLDAILSGQGGRLFINLRDKKGLAYALTFVHREGIEPGIWAVYMATSPDKLDEALKGVKEEIRRLREKGVEDEEIERAKQYIIGNFVIGLQTNTQQALSMALNERYGLGYNYDEIYQKRIKKVKKSEIIKVIQSYLHEENCVLSLVGPVK</sequence>
<dbReference type="SUPFAM" id="SSF63411">
    <property type="entry name" value="LuxS/MPP-like metallohydrolase"/>
    <property type="match status" value="4"/>
</dbReference>
<accession>A0A7U4QKM7</accession>
<organism evidence="6 7">
    <name type="scientific">Desulfofervidus auxilii</name>
    <dbReference type="NCBI Taxonomy" id="1621989"/>
    <lineage>
        <taxon>Bacteria</taxon>
        <taxon>Pseudomonadati</taxon>
        <taxon>Thermodesulfobacteriota</taxon>
        <taxon>Candidatus Desulfofervidia</taxon>
        <taxon>Candidatus Desulfofervidales</taxon>
        <taxon>Candidatus Desulfofervidaceae</taxon>
        <taxon>Candidatus Desulfofervidus</taxon>
    </lineage>
</organism>
<dbReference type="KEGG" id="daw:HS1_001301"/>
<keyword evidence="7" id="KW-1185">Reference proteome</keyword>
<evidence type="ECO:0000313" key="7">
    <source>
        <dbReference type="Proteomes" id="UP000070560"/>
    </source>
</evidence>